<dbReference type="RefSeq" id="WP_269037202.1">
    <property type="nucleotide sequence ID" value="NZ_CP114040.1"/>
</dbReference>
<name>A0ABY7H6K5_9BACT</name>
<reference evidence="1" key="1">
    <citation type="submission" date="2022-11" db="EMBL/GenBank/DDBJ databases">
        <title>Minimal conservation of predation-associated metabolite biosynthetic gene clusters underscores biosynthetic potential of Myxococcota including descriptions for ten novel species: Archangium lansinium sp. nov., Myxococcus landrumus sp. nov., Nannocystis bai.</title>
        <authorList>
            <person name="Ahearne A."/>
            <person name="Stevens C."/>
            <person name="Dowd S."/>
        </authorList>
    </citation>
    <scope>NUCLEOTIDE SEQUENCE</scope>
    <source>
        <strain evidence="1">Fl3</strain>
    </source>
</reference>
<evidence type="ECO:0000313" key="2">
    <source>
        <dbReference type="Proteomes" id="UP001164459"/>
    </source>
</evidence>
<proteinExistence type="predicted"/>
<sequence length="41" mass="4367">MSLSVGVDEGHALEVLAMRSRGGESTLNGWPVPGSRTWVAR</sequence>
<organism evidence="1 2">
    <name type="scientific">Nannocystis punicea</name>
    <dbReference type="NCBI Taxonomy" id="2995304"/>
    <lineage>
        <taxon>Bacteria</taxon>
        <taxon>Pseudomonadati</taxon>
        <taxon>Myxococcota</taxon>
        <taxon>Polyangia</taxon>
        <taxon>Nannocystales</taxon>
        <taxon>Nannocystaceae</taxon>
        <taxon>Nannocystis</taxon>
    </lineage>
</organism>
<dbReference type="EMBL" id="CP114040">
    <property type="protein sequence ID" value="WAS94867.1"/>
    <property type="molecule type" value="Genomic_DNA"/>
</dbReference>
<gene>
    <name evidence="1" type="ORF">O0S08_01790</name>
</gene>
<evidence type="ECO:0008006" key="3">
    <source>
        <dbReference type="Google" id="ProtNLM"/>
    </source>
</evidence>
<evidence type="ECO:0000313" key="1">
    <source>
        <dbReference type="EMBL" id="WAS94867.1"/>
    </source>
</evidence>
<dbReference type="Proteomes" id="UP001164459">
    <property type="component" value="Chromosome"/>
</dbReference>
<keyword evidence="2" id="KW-1185">Reference proteome</keyword>
<accession>A0ABY7H6K5</accession>
<protein>
    <recommendedName>
        <fullName evidence="3">Transposase</fullName>
    </recommendedName>
</protein>